<dbReference type="HOGENOM" id="CLU_048086_2_1_2"/>
<dbReference type="STRING" id="1343739.PAP_03960"/>
<dbReference type="PANTHER" id="PTHR38139">
    <property type="entry name" value="GATE DOMAIN-CONTAINING PROTEIN"/>
    <property type="match status" value="1"/>
</dbReference>
<feature type="transmembrane region" description="Helical" evidence="1">
    <location>
        <begin position="123"/>
        <end position="148"/>
    </location>
</feature>
<reference evidence="3" key="1">
    <citation type="submission" date="2013-06" db="EMBL/GenBank/DDBJ databases">
        <title>Complete Genome Sequence of Hyperthermophilic Palaeococcus pacificus DY20341T, Isolated from a Deep-Sea Hydrothermal Sediments.</title>
        <authorList>
            <person name="Zeng X."/>
            <person name="Shao Z."/>
        </authorList>
    </citation>
    <scope>NUCLEOTIDE SEQUENCE [LARGE SCALE GENOMIC DNA]</scope>
    <source>
        <strain evidence="3">DY20341</strain>
    </source>
</reference>
<organism evidence="2 3">
    <name type="scientific">Palaeococcus pacificus DY20341</name>
    <dbReference type="NCBI Taxonomy" id="1343739"/>
    <lineage>
        <taxon>Archaea</taxon>
        <taxon>Methanobacteriati</taxon>
        <taxon>Methanobacteriota</taxon>
        <taxon>Thermococci</taxon>
        <taxon>Thermococcales</taxon>
        <taxon>Thermococcaceae</taxon>
        <taxon>Palaeococcus</taxon>
    </lineage>
</organism>
<keyword evidence="1" id="KW-0472">Membrane</keyword>
<proteinExistence type="predicted"/>
<dbReference type="GeneID" id="24841919"/>
<evidence type="ECO:0000313" key="3">
    <source>
        <dbReference type="Proteomes" id="UP000027981"/>
    </source>
</evidence>
<dbReference type="EMBL" id="CP006019">
    <property type="protein sequence ID" value="AIF69209.1"/>
    <property type="molecule type" value="Genomic_DNA"/>
</dbReference>
<name>A0A075LSF0_9EURY</name>
<dbReference type="AlphaFoldDB" id="A0A075LSF0"/>
<dbReference type="PANTHER" id="PTHR38139:SF1">
    <property type="entry name" value="NUCLEOSIDE TRANSPORTER_FEOB GTPASE GATE DOMAIN-CONTAINING PROTEIN"/>
    <property type="match status" value="1"/>
</dbReference>
<dbReference type="InterPro" id="IPR038880">
    <property type="entry name" value="MJ0871-like"/>
</dbReference>
<dbReference type="RefSeq" id="WP_236627008.1">
    <property type="nucleotide sequence ID" value="NZ_CP006019.1"/>
</dbReference>
<sequence>MLSLIITSTEIAFSFLKRSVPGLLIGIFIAELLIEKGIINKFSPIGKPFVKLSNLPEECALAFATAFLNTRAGNAMLIDFYKEGKIGKKELYIASLMNAFPAMVRHWNSLIPVLLATLGTFGLLYFGILVLIGFIQTTVFAFAGKLLIKSPKQIKNVQKHTKNSQEPFKKVLRKALTKTKRHSIPILKTMVLATYITALLIAAGFFEYLTSLVKDFAAFLPLSPEEISVALSAMASSIAAYTLGANLLKAGLISEKALIRSLLLGSVLANITFLRVLIPYYVGLYGAKDGTKIMLISMATRSAIILCLILVMGVVL</sequence>
<keyword evidence="1" id="KW-1133">Transmembrane helix</keyword>
<dbReference type="KEGG" id="ppac:PAP_03960"/>
<feature type="transmembrane region" description="Helical" evidence="1">
    <location>
        <begin position="262"/>
        <end position="281"/>
    </location>
</feature>
<reference evidence="2 3" key="2">
    <citation type="journal article" date="2015" name="Genome Announc.">
        <title>Complete Genome Sequence of Hyperthermophilic Piezophilic Archaeon Palaeococcus pacificus DY20341T, Isolated from Deep-Sea Hydrothermal Sediments.</title>
        <authorList>
            <person name="Zeng X."/>
            <person name="Jebbar M."/>
            <person name="Shao Z."/>
        </authorList>
    </citation>
    <scope>NUCLEOTIDE SEQUENCE [LARGE SCALE GENOMIC DNA]</scope>
    <source>
        <strain evidence="2 3">DY20341</strain>
    </source>
</reference>
<feature type="transmembrane region" description="Helical" evidence="1">
    <location>
        <begin position="190"/>
        <end position="209"/>
    </location>
</feature>
<feature type="transmembrane region" description="Helical" evidence="1">
    <location>
        <begin position="293"/>
        <end position="315"/>
    </location>
</feature>
<feature type="transmembrane region" description="Helical" evidence="1">
    <location>
        <begin position="229"/>
        <end position="250"/>
    </location>
</feature>
<evidence type="ECO:0008006" key="4">
    <source>
        <dbReference type="Google" id="ProtNLM"/>
    </source>
</evidence>
<accession>A0A075LSF0</accession>
<keyword evidence="3" id="KW-1185">Reference proteome</keyword>
<evidence type="ECO:0000256" key="1">
    <source>
        <dbReference type="SAM" id="Phobius"/>
    </source>
</evidence>
<dbReference type="Proteomes" id="UP000027981">
    <property type="component" value="Chromosome"/>
</dbReference>
<evidence type="ECO:0000313" key="2">
    <source>
        <dbReference type="EMBL" id="AIF69209.1"/>
    </source>
</evidence>
<dbReference type="eggNOG" id="arCOG00360">
    <property type="taxonomic scope" value="Archaea"/>
</dbReference>
<keyword evidence="1" id="KW-0812">Transmembrane</keyword>
<protein>
    <recommendedName>
        <fullName evidence="4">Nucleoside recognition protein</fullName>
    </recommendedName>
</protein>
<gene>
    <name evidence="2" type="ORF">PAP_03960</name>
</gene>